<organism evidence="1 2">
    <name type="scientific">Vibrio renipiscarius</name>
    <dbReference type="NCBI Taxonomy" id="1461322"/>
    <lineage>
        <taxon>Bacteria</taxon>
        <taxon>Pseudomonadati</taxon>
        <taxon>Pseudomonadota</taxon>
        <taxon>Gammaproteobacteria</taxon>
        <taxon>Vibrionales</taxon>
        <taxon>Vibrionaceae</taxon>
        <taxon>Vibrio</taxon>
    </lineage>
</organism>
<evidence type="ECO:0000313" key="1">
    <source>
        <dbReference type="EMBL" id="KII80554.1"/>
    </source>
</evidence>
<protein>
    <submittedName>
        <fullName evidence="1">Uncharacterized protein</fullName>
    </submittedName>
</protein>
<accession>A0A0C2JR94</accession>
<name>A0A0C2NGG2_9VIBR</name>
<evidence type="ECO:0000313" key="2">
    <source>
        <dbReference type="Proteomes" id="UP000031672"/>
    </source>
</evidence>
<reference evidence="1 2" key="1">
    <citation type="submission" date="2014-11" db="EMBL/GenBank/DDBJ databases">
        <title>Draft Genome Sequence of Vibrio piscirenalis strains CECT 8603T and CECT 8604, two marine Gammaproteobacterium isolated from cultured gilthead sea bream (Sparus aurata).</title>
        <authorList>
            <person name="Arahal D.R."/>
            <person name="Rodrigo-Torres L."/>
            <person name="Lucena T."/>
            <person name="Pujalte M.J."/>
        </authorList>
    </citation>
    <scope>NUCLEOTIDE SEQUENCE [LARGE SCALE GENOMIC DNA]</scope>
    <source>
        <strain evidence="1 2">DCR 1-4-2</strain>
    </source>
</reference>
<proteinExistence type="predicted"/>
<sequence>MILILFFALQQHPLKISPPPYTAYSQKIENVQFLAVAHHLNFTTNFDQNNNKALSDIALAKILL</sequence>
<comment type="caution">
    <text evidence="1">The sequence shown here is derived from an EMBL/GenBank/DDBJ whole genome shotgun (WGS) entry which is preliminary data.</text>
</comment>
<accession>A0A0C2NGG2</accession>
<dbReference type="AlphaFoldDB" id="A0A0C2NGG2"/>
<keyword evidence="2" id="KW-1185">Reference proteome</keyword>
<dbReference type="EMBL" id="JTKH01000006">
    <property type="protein sequence ID" value="KII80554.1"/>
    <property type="molecule type" value="Genomic_DNA"/>
</dbReference>
<gene>
    <name evidence="1" type="ORF">OJ16_04385</name>
</gene>
<dbReference type="Proteomes" id="UP000031672">
    <property type="component" value="Unassembled WGS sequence"/>
</dbReference>